<dbReference type="InterPro" id="IPR006598">
    <property type="entry name" value="CAP10"/>
</dbReference>
<keyword evidence="6" id="KW-1185">Reference proteome</keyword>
<dbReference type="Pfam" id="PF05686">
    <property type="entry name" value="Glyco_transf_90"/>
    <property type="match status" value="1"/>
</dbReference>
<dbReference type="GO" id="GO:0016740">
    <property type="term" value="F:transferase activity"/>
    <property type="evidence" value="ECO:0007669"/>
    <property type="project" value="UniProtKB-KW"/>
</dbReference>
<feature type="chain" id="PRO_5032335369" description="Glycosyl transferase CAP10 domain-containing protein" evidence="3">
    <location>
        <begin position="31"/>
        <end position="462"/>
    </location>
</feature>
<evidence type="ECO:0000259" key="4">
    <source>
        <dbReference type="SMART" id="SM00672"/>
    </source>
</evidence>
<evidence type="ECO:0000256" key="3">
    <source>
        <dbReference type="SAM" id="SignalP"/>
    </source>
</evidence>
<organism evidence="5 6">
    <name type="scientific">Edaphochlamys debaryana</name>
    <dbReference type="NCBI Taxonomy" id="47281"/>
    <lineage>
        <taxon>Eukaryota</taxon>
        <taxon>Viridiplantae</taxon>
        <taxon>Chlorophyta</taxon>
        <taxon>core chlorophytes</taxon>
        <taxon>Chlorophyceae</taxon>
        <taxon>CS clade</taxon>
        <taxon>Chlamydomonadales</taxon>
        <taxon>Chlamydomonadales incertae sedis</taxon>
        <taxon>Edaphochlamys</taxon>
    </lineage>
</organism>
<protein>
    <recommendedName>
        <fullName evidence="4">Glycosyl transferase CAP10 domain-containing protein</fullName>
    </recommendedName>
</protein>
<dbReference type="OrthoDB" id="541052at2759"/>
<feature type="signal peptide" evidence="3">
    <location>
        <begin position="1"/>
        <end position="30"/>
    </location>
</feature>
<comment type="caution">
    <text evidence="5">The sequence shown here is derived from an EMBL/GenBank/DDBJ whole genome shotgun (WGS) entry which is preliminary data.</text>
</comment>
<keyword evidence="3" id="KW-0732">Signal</keyword>
<dbReference type="SMART" id="SM00672">
    <property type="entry name" value="CAP10"/>
    <property type="match status" value="1"/>
</dbReference>
<dbReference type="PANTHER" id="PTHR12203">
    <property type="entry name" value="KDEL LYS-ASP-GLU-LEU CONTAINING - RELATED"/>
    <property type="match status" value="1"/>
</dbReference>
<evidence type="ECO:0000256" key="1">
    <source>
        <dbReference type="ARBA" id="ARBA00010118"/>
    </source>
</evidence>
<accession>A0A835YHI4</accession>
<comment type="similarity">
    <text evidence="1">Belongs to the glycosyltransferase 90 family.</text>
</comment>
<dbReference type="EMBL" id="JAEHOE010000001">
    <property type="protein sequence ID" value="KAG2501899.1"/>
    <property type="molecule type" value="Genomic_DNA"/>
</dbReference>
<keyword evidence="2" id="KW-0808">Transferase</keyword>
<reference evidence="5" key="1">
    <citation type="journal article" date="2020" name="bioRxiv">
        <title>Comparative genomics of Chlamydomonas.</title>
        <authorList>
            <person name="Craig R.J."/>
            <person name="Hasan A.R."/>
            <person name="Ness R.W."/>
            <person name="Keightley P.D."/>
        </authorList>
    </citation>
    <scope>NUCLEOTIDE SEQUENCE</scope>
    <source>
        <strain evidence="5">CCAP 11/70</strain>
    </source>
</reference>
<evidence type="ECO:0000256" key="2">
    <source>
        <dbReference type="ARBA" id="ARBA00022679"/>
    </source>
</evidence>
<sequence length="462" mass="52749">MRGPHRQLLAALLPTLVLLLATSLPDPAAAVRAEPPRPPPSPPPYALQLMMGLYPNHEWTTPVLASDEPRGQTWGPNSRNSTPHIPFTLAESDEDLIQLYDENLELDLAPWRRRNRSEVTVARLFELAERLPGKASQRMVLIKGGRLALLMQNSNSGPMLECEKPCDPVLDDLITDLRIWVAQSPQEWPDAVFFLNTADTSLCQAPGEGKRRSKTSLGPCPVPVLSLVKEWERHRDEDILVPITVGMHKAKPLYYFPWKKKIDRAIFRGTEYCHTRQYGYAPDTCSRTYFAHMTHLNPDWARFVDVGMVDNYTTRAPDGGSQVIPARGFVPMPELARFRYTLALDGITASSRLARLLSLNSVVLKQTSPWIEWYYRSLVPGTHYLSFWNHHRTDLLQVIKYVRHKSKYLVDVATHGQQFAYRYLLPNARRLYWRRVLHEYVKVFADMDEYVAKQVIPAGASA</sequence>
<dbReference type="PANTHER" id="PTHR12203:SF35">
    <property type="entry name" value="PROTEIN O-GLUCOSYLTRANSFERASE 1"/>
    <property type="match status" value="1"/>
</dbReference>
<evidence type="ECO:0000313" key="5">
    <source>
        <dbReference type="EMBL" id="KAG2501899.1"/>
    </source>
</evidence>
<gene>
    <name evidence="5" type="ORF">HYH03_000397</name>
</gene>
<proteinExistence type="inferred from homology"/>
<dbReference type="InterPro" id="IPR051091">
    <property type="entry name" value="O-Glucosyltr/Glycosyltrsf_90"/>
</dbReference>
<feature type="domain" description="Glycosyl transferase CAP10" evidence="4">
    <location>
        <begin position="187"/>
        <end position="445"/>
    </location>
</feature>
<dbReference type="AlphaFoldDB" id="A0A835YHI4"/>
<name>A0A835YHI4_9CHLO</name>
<evidence type="ECO:0000313" key="6">
    <source>
        <dbReference type="Proteomes" id="UP000612055"/>
    </source>
</evidence>
<dbReference type="Proteomes" id="UP000612055">
    <property type="component" value="Unassembled WGS sequence"/>
</dbReference>